<dbReference type="EnsemblMetazoa" id="SMAR009906-RA">
    <property type="protein sequence ID" value="SMAR009906-PA"/>
    <property type="gene ID" value="SMAR009906"/>
</dbReference>
<evidence type="ECO:0000256" key="1">
    <source>
        <dbReference type="SAM" id="Coils"/>
    </source>
</evidence>
<dbReference type="SMART" id="SM00451">
    <property type="entry name" value="ZnF_U1"/>
    <property type="match status" value="3"/>
</dbReference>
<accession>T1J881</accession>
<dbReference type="InterPro" id="IPR052644">
    <property type="entry name" value="ZMAT3"/>
</dbReference>
<feature type="compositionally biased region" description="Low complexity" evidence="2">
    <location>
        <begin position="25"/>
        <end position="48"/>
    </location>
</feature>
<feature type="domain" description="C2H2-type" evidence="3">
    <location>
        <begin position="233"/>
        <end position="255"/>
    </location>
</feature>
<dbReference type="PANTHER" id="PTHR46786:SF1">
    <property type="entry name" value="ZINC FINGER MATRIN-TYPE PROTEIN 3"/>
    <property type="match status" value="1"/>
</dbReference>
<feature type="region of interest" description="Disordered" evidence="2">
    <location>
        <begin position="1"/>
        <end position="60"/>
    </location>
</feature>
<dbReference type="Gene3D" id="3.30.160.60">
    <property type="entry name" value="Classic Zinc Finger"/>
    <property type="match status" value="3"/>
</dbReference>
<dbReference type="InterPro" id="IPR036236">
    <property type="entry name" value="Znf_C2H2_sf"/>
</dbReference>
<evidence type="ECO:0000313" key="4">
    <source>
        <dbReference type="EnsemblMetazoa" id="SMAR009906-PA"/>
    </source>
</evidence>
<organism evidence="4 5">
    <name type="scientific">Strigamia maritima</name>
    <name type="common">European centipede</name>
    <name type="synonym">Geophilus maritimus</name>
    <dbReference type="NCBI Taxonomy" id="126957"/>
    <lineage>
        <taxon>Eukaryota</taxon>
        <taxon>Metazoa</taxon>
        <taxon>Ecdysozoa</taxon>
        <taxon>Arthropoda</taxon>
        <taxon>Myriapoda</taxon>
        <taxon>Chilopoda</taxon>
        <taxon>Pleurostigmophora</taxon>
        <taxon>Geophilomorpha</taxon>
        <taxon>Linotaeniidae</taxon>
        <taxon>Strigamia</taxon>
    </lineage>
</organism>
<feature type="domain" description="C2H2-type" evidence="3">
    <location>
        <begin position="174"/>
        <end position="196"/>
    </location>
</feature>
<evidence type="ECO:0000313" key="5">
    <source>
        <dbReference type="Proteomes" id="UP000014500"/>
    </source>
</evidence>
<dbReference type="InterPro" id="IPR003604">
    <property type="entry name" value="Matrin/U1-like-C_Znf_C2H2"/>
</dbReference>
<dbReference type="PhylomeDB" id="T1J881"/>
<dbReference type="SMART" id="SM00355">
    <property type="entry name" value="ZnF_C2H2"/>
    <property type="match status" value="4"/>
</dbReference>
<evidence type="ECO:0000259" key="3">
    <source>
        <dbReference type="PROSITE" id="PS00028"/>
    </source>
</evidence>
<dbReference type="STRING" id="126957.T1J881"/>
<dbReference type="AlphaFoldDB" id="T1J881"/>
<feature type="region of interest" description="Disordered" evidence="2">
    <location>
        <begin position="292"/>
        <end position="322"/>
    </location>
</feature>
<dbReference type="SUPFAM" id="SSF57667">
    <property type="entry name" value="beta-beta-alpha zinc fingers"/>
    <property type="match status" value="4"/>
</dbReference>
<keyword evidence="1" id="KW-0175">Coiled coil</keyword>
<dbReference type="HOGENOM" id="CLU_864132_0_0_1"/>
<dbReference type="PROSITE" id="PS00028">
    <property type="entry name" value="ZINC_FINGER_C2H2_1"/>
    <property type="match status" value="3"/>
</dbReference>
<feature type="compositionally biased region" description="Acidic residues" evidence="2">
    <location>
        <begin position="301"/>
        <end position="312"/>
    </location>
</feature>
<proteinExistence type="predicted"/>
<reference evidence="5" key="1">
    <citation type="submission" date="2011-05" db="EMBL/GenBank/DDBJ databases">
        <authorList>
            <person name="Richards S.R."/>
            <person name="Qu J."/>
            <person name="Jiang H."/>
            <person name="Jhangiani S.N."/>
            <person name="Agravi P."/>
            <person name="Goodspeed R."/>
            <person name="Gross S."/>
            <person name="Mandapat C."/>
            <person name="Jackson L."/>
            <person name="Mathew T."/>
            <person name="Pu L."/>
            <person name="Thornton R."/>
            <person name="Saada N."/>
            <person name="Wilczek-Boney K.B."/>
            <person name="Lee S."/>
            <person name="Kovar C."/>
            <person name="Wu Y."/>
            <person name="Scherer S.E."/>
            <person name="Worley K.C."/>
            <person name="Muzny D.M."/>
            <person name="Gibbs R."/>
        </authorList>
    </citation>
    <scope>NUCLEOTIDE SEQUENCE</scope>
    <source>
        <strain evidence="5">Brora</strain>
    </source>
</reference>
<dbReference type="OMA" id="CERPEDD"/>
<dbReference type="GO" id="GO:0003676">
    <property type="term" value="F:nucleic acid binding"/>
    <property type="evidence" value="ECO:0007669"/>
    <property type="project" value="InterPro"/>
</dbReference>
<sequence length="322" mass="36418">MILKDPRKDPHPCGRLPYSQQFATKSKSSSPSQQSKAIMEPPNSNQTPTPAPAPAPAPEPVETKIQDFYCSMCNVKNNNLGNYNSHIISKKHVKKLKRIQKTTDDHPSNPPKLPVEESRIISNFDVGEDDLDDMKFCKVCTKHFPSEENAKAHYKSKGHLHKLSIAEKTWNPECAPCKKKFSSEQQWKQHVGSVKHMKLTQIESTGGGKKAENVYSDELEATIAEKVHLESNCDLCAKRFCGKKPIDDHLKSKEHKKNLKMAQKLKSDLDELEKQKRDVVANGENEESSLFACESRKRVLDDEDEDKDEDVNENPSKKLATE</sequence>
<feature type="compositionally biased region" description="Pro residues" evidence="2">
    <location>
        <begin position="49"/>
        <end position="59"/>
    </location>
</feature>
<dbReference type="EMBL" id="JH431950">
    <property type="status" value="NOT_ANNOTATED_CDS"/>
    <property type="molecule type" value="Genomic_DNA"/>
</dbReference>
<feature type="domain" description="C2H2-type" evidence="3">
    <location>
        <begin position="137"/>
        <end position="159"/>
    </location>
</feature>
<keyword evidence="5" id="KW-1185">Reference proteome</keyword>
<dbReference type="Proteomes" id="UP000014500">
    <property type="component" value="Unassembled WGS sequence"/>
</dbReference>
<feature type="coiled-coil region" evidence="1">
    <location>
        <begin position="255"/>
        <end position="289"/>
    </location>
</feature>
<name>T1J881_STRMM</name>
<dbReference type="GO" id="GO:0008270">
    <property type="term" value="F:zinc ion binding"/>
    <property type="evidence" value="ECO:0007669"/>
    <property type="project" value="InterPro"/>
</dbReference>
<evidence type="ECO:0000256" key="2">
    <source>
        <dbReference type="SAM" id="MobiDB-lite"/>
    </source>
</evidence>
<dbReference type="PANTHER" id="PTHR46786">
    <property type="entry name" value="ZINC FINGER MATRIN-TYPE PROTEIN 3"/>
    <property type="match status" value="1"/>
</dbReference>
<feature type="compositionally biased region" description="Basic and acidic residues" evidence="2">
    <location>
        <begin position="1"/>
        <end position="12"/>
    </location>
</feature>
<dbReference type="InterPro" id="IPR013087">
    <property type="entry name" value="Znf_C2H2_type"/>
</dbReference>
<reference evidence="4" key="2">
    <citation type="submission" date="2015-02" db="UniProtKB">
        <authorList>
            <consortium name="EnsemblMetazoa"/>
        </authorList>
    </citation>
    <scope>IDENTIFICATION</scope>
</reference>
<dbReference type="Pfam" id="PF12874">
    <property type="entry name" value="zf-met"/>
    <property type="match status" value="3"/>
</dbReference>
<protein>
    <recommendedName>
        <fullName evidence="3">C2H2-type domain-containing protein</fullName>
    </recommendedName>
</protein>